<feature type="domain" description="NAD(P)-binding" evidence="4">
    <location>
        <begin position="9"/>
        <end position="138"/>
    </location>
</feature>
<dbReference type="STRING" id="1445577.A0A010R1C1"/>
<dbReference type="AlphaFoldDB" id="A0A010R1C1"/>
<keyword evidence="6" id="KW-1185">Reference proteome</keyword>
<dbReference type="Gene3D" id="3.40.50.720">
    <property type="entry name" value="NAD(P)-binding Rossmann-like Domain"/>
    <property type="match status" value="1"/>
</dbReference>
<evidence type="ECO:0000256" key="3">
    <source>
        <dbReference type="ARBA" id="ARBA00023002"/>
    </source>
</evidence>
<keyword evidence="2" id="KW-0521">NADP</keyword>
<dbReference type="Pfam" id="PF13460">
    <property type="entry name" value="NAD_binding_10"/>
    <property type="match status" value="1"/>
</dbReference>
<dbReference type="PANTHER" id="PTHR47706:SF9">
    <property type="entry name" value="NMRA-LIKE DOMAIN-CONTAINING PROTEIN-RELATED"/>
    <property type="match status" value="1"/>
</dbReference>
<protein>
    <recommendedName>
        <fullName evidence="4">NAD(P)-binding domain-containing protein</fullName>
    </recommendedName>
</protein>
<name>A0A010R1C1_9PEZI</name>
<dbReference type="eggNOG" id="ENOG502S5YP">
    <property type="taxonomic scope" value="Eukaryota"/>
</dbReference>
<sequence length="291" mass="32524">MVTTVALAGITGKFGRLVASKLIRSSNVIVRGYCRDPTKFIDALASSPNVHLVQGEAYDDVKIGEFVQGSDVVICAYLGDDELMVEDQKKLIDACESNGVPRYIASDWALEYTKLELGQLFPKDPMKHVKAYLDSKKSVKGVHILIGGFMDPIFSPFFQVFDPASVTFKYWGEGTEPWEGTSHENAAEFTAAVAVDPSAVGIQKFLGDRKTIKEIAAFSRTYLMHRLRAEYPNDISKYMSLFFMYYWINGQTFVGPETENAKYSSVEPATWEDFMKSRSIEQLAGAYFSLS</sequence>
<dbReference type="InterPro" id="IPR016040">
    <property type="entry name" value="NAD(P)-bd_dom"/>
</dbReference>
<dbReference type="SUPFAM" id="SSF51735">
    <property type="entry name" value="NAD(P)-binding Rossmann-fold domains"/>
    <property type="match status" value="1"/>
</dbReference>
<dbReference type="Proteomes" id="UP000020467">
    <property type="component" value="Unassembled WGS sequence"/>
</dbReference>
<evidence type="ECO:0000313" key="5">
    <source>
        <dbReference type="EMBL" id="EXF86352.1"/>
    </source>
</evidence>
<keyword evidence="3" id="KW-0560">Oxidoreductase</keyword>
<dbReference type="PANTHER" id="PTHR47706">
    <property type="entry name" value="NMRA-LIKE FAMILY PROTEIN"/>
    <property type="match status" value="1"/>
</dbReference>
<evidence type="ECO:0000256" key="2">
    <source>
        <dbReference type="ARBA" id="ARBA00022857"/>
    </source>
</evidence>
<evidence type="ECO:0000259" key="4">
    <source>
        <dbReference type="Pfam" id="PF13460"/>
    </source>
</evidence>
<accession>A0A010R1C1</accession>
<reference evidence="5 6" key="1">
    <citation type="submission" date="2014-02" db="EMBL/GenBank/DDBJ databases">
        <title>The genome sequence of Colletotrichum fioriniae PJ7.</title>
        <authorList>
            <person name="Baroncelli R."/>
            <person name="Thon M.R."/>
        </authorList>
    </citation>
    <scope>NUCLEOTIDE SEQUENCE [LARGE SCALE GENOMIC DNA]</scope>
    <source>
        <strain evidence="5 6">PJ7</strain>
    </source>
</reference>
<dbReference type="GO" id="GO:0016491">
    <property type="term" value="F:oxidoreductase activity"/>
    <property type="evidence" value="ECO:0007669"/>
    <property type="project" value="UniProtKB-KW"/>
</dbReference>
<dbReference type="HOGENOM" id="CLU_079104_1_1_1"/>
<dbReference type="KEGG" id="cfj:CFIO01_00049"/>
<evidence type="ECO:0000256" key="1">
    <source>
        <dbReference type="ARBA" id="ARBA00005725"/>
    </source>
</evidence>
<proteinExistence type="inferred from homology"/>
<dbReference type="OrthoDB" id="419598at2759"/>
<dbReference type="EMBL" id="JARH01000012">
    <property type="protein sequence ID" value="EXF86352.1"/>
    <property type="molecule type" value="Genomic_DNA"/>
</dbReference>
<evidence type="ECO:0000313" key="6">
    <source>
        <dbReference type="Proteomes" id="UP000020467"/>
    </source>
</evidence>
<comment type="caution">
    <text evidence="5">The sequence shown here is derived from an EMBL/GenBank/DDBJ whole genome shotgun (WGS) entry which is preliminary data.</text>
</comment>
<comment type="similarity">
    <text evidence="1">Belongs to the NmrA-type oxidoreductase family. Isoflavone reductase subfamily.</text>
</comment>
<dbReference type="InterPro" id="IPR036291">
    <property type="entry name" value="NAD(P)-bd_dom_sf"/>
</dbReference>
<dbReference type="InterPro" id="IPR051609">
    <property type="entry name" value="NmrA/Isoflavone_reductase-like"/>
</dbReference>
<dbReference type="Gene3D" id="3.90.25.10">
    <property type="entry name" value="UDP-galactose 4-epimerase, domain 1"/>
    <property type="match status" value="1"/>
</dbReference>
<organism evidence="5 6">
    <name type="scientific">Colletotrichum fioriniae PJ7</name>
    <dbReference type="NCBI Taxonomy" id="1445577"/>
    <lineage>
        <taxon>Eukaryota</taxon>
        <taxon>Fungi</taxon>
        <taxon>Dikarya</taxon>
        <taxon>Ascomycota</taxon>
        <taxon>Pezizomycotina</taxon>
        <taxon>Sordariomycetes</taxon>
        <taxon>Hypocreomycetidae</taxon>
        <taxon>Glomerellales</taxon>
        <taxon>Glomerellaceae</taxon>
        <taxon>Colletotrichum</taxon>
        <taxon>Colletotrichum acutatum species complex</taxon>
    </lineage>
</organism>
<gene>
    <name evidence="5" type="ORF">CFIO01_00049</name>
</gene>